<dbReference type="PROSITE" id="PS51257">
    <property type="entry name" value="PROKAR_LIPOPROTEIN"/>
    <property type="match status" value="1"/>
</dbReference>
<feature type="signal peptide" evidence="6">
    <location>
        <begin position="1"/>
        <end position="33"/>
    </location>
</feature>
<keyword evidence="3" id="KW-0812">Transmembrane</keyword>
<keyword evidence="2" id="KW-0201">Cytochrome c-type biogenesis</keyword>
<dbReference type="InterPro" id="IPR000866">
    <property type="entry name" value="AhpC/TSA"/>
</dbReference>
<dbReference type="PROSITE" id="PS51352">
    <property type="entry name" value="THIOREDOXIN_2"/>
    <property type="match status" value="1"/>
</dbReference>
<dbReference type="InterPro" id="IPR050553">
    <property type="entry name" value="Thioredoxin_ResA/DsbE_sf"/>
</dbReference>
<evidence type="ECO:0000256" key="3">
    <source>
        <dbReference type="ARBA" id="ARBA00022968"/>
    </source>
</evidence>
<dbReference type="Proteomes" id="UP000662814">
    <property type="component" value="Chromosome"/>
</dbReference>
<organism evidence="8 9">
    <name type="scientific">Paramicrobacterium chengjingii</name>
    <dbReference type="NCBI Taxonomy" id="2769067"/>
    <lineage>
        <taxon>Bacteria</taxon>
        <taxon>Bacillati</taxon>
        <taxon>Actinomycetota</taxon>
        <taxon>Actinomycetes</taxon>
        <taxon>Micrococcales</taxon>
        <taxon>Microbacteriaceae</taxon>
        <taxon>Paramicrobacterium</taxon>
    </lineage>
</organism>
<evidence type="ECO:0000259" key="7">
    <source>
        <dbReference type="PROSITE" id="PS51352"/>
    </source>
</evidence>
<dbReference type="InterPro" id="IPR013766">
    <property type="entry name" value="Thioredoxin_domain"/>
</dbReference>
<evidence type="ECO:0000256" key="2">
    <source>
        <dbReference type="ARBA" id="ARBA00022748"/>
    </source>
</evidence>
<evidence type="ECO:0000256" key="6">
    <source>
        <dbReference type="SAM" id="SignalP"/>
    </source>
</evidence>
<comment type="subcellular location">
    <subcellularLocation>
        <location evidence="1">Cell envelope</location>
    </subcellularLocation>
</comment>
<keyword evidence="6" id="KW-0732">Signal</keyword>
<protein>
    <submittedName>
        <fullName evidence="8">TlpA family protein disulfide reductase</fullName>
    </submittedName>
</protein>
<keyword evidence="9" id="KW-1185">Reference proteome</keyword>
<accession>A0ABX6YKE6</accession>
<keyword evidence="5" id="KW-0676">Redox-active center</keyword>
<reference evidence="8 9" key="1">
    <citation type="submission" date="2020-12" db="EMBL/GenBank/DDBJ databases">
        <title>Microbacterium sp. HY060.</title>
        <authorList>
            <person name="Zhou J."/>
        </authorList>
    </citation>
    <scope>NUCLEOTIDE SEQUENCE [LARGE SCALE GENOMIC DNA]</scope>
    <source>
        <strain evidence="8 9">HY60</strain>
    </source>
</reference>
<name>A0ABX6YKE6_9MICO</name>
<keyword evidence="3" id="KW-0735">Signal-anchor</keyword>
<dbReference type="Pfam" id="PF00578">
    <property type="entry name" value="AhpC-TSA"/>
    <property type="match status" value="1"/>
</dbReference>
<feature type="domain" description="Thioredoxin" evidence="7">
    <location>
        <begin position="54"/>
        <end position="202"/>
    </location>
</feature>
<dbReference type="Gene3D" id="3.40.30.10">
    <property type="entry name" value="Glutaredoxin"/>
    <property type="match status" value="1"/>
</dbReference>
<gene>
    <name evidence="8" type="ORF">HCR76_01555</name>
</gene>
<dbReference type="CDD" id="cd02966">
    <property type="entry name" value="TlpA_like_family"/>
    <property type="match status" value="1"/>
</dbReference>
<feature type="chain" id="PRO_5046995191" evidence="6">
    <location>
        <begin position="34"/>
        <end position="202"/>
    </location>
</feature>
<evidence type="ECO:0000256" key="5">
    <source>
        <dbReference type="ARBA" id="ARBA00023284"/>
    </source>
</evidence>
<evidence type="ECO:0000313" key="8">
    <source>
        <dbReference type="EMBL" id="QPZ38820.1"/>
    </source>
</evidence>
<evidence type="ECO:0000313" key="9">
    <source>
        <dbReference type="Proteomes" id="UP000662814"/>
    </source>
</evidence>
<dbReference type="SUPFAM" id="SSF52833">
    <property type="entry name" value="Thioredoxin-like"/>
    <property type="match status" value="1"/>
</dbReference>
<proteinExistence type="predicted"/>
<evidence type="ECO:0000256" key="4">
    <source>
        <dbReference type="ARBA" id="ARBA00023157"/>
    </source>
</evidence>
<dbReference type="InterPro" id="IPR036249">
    <property type="entry name" value="Thioredoxin-like_sf"/>
</dbReference>
<dbReference type="RefSeq" id="WP_166985444.1">
    <property type="nucleotide sequence ID" value="NZ_CP061169.1"/>
</dbReference>
<evidence type="ECO:0000256" key="1">
    <source>
        <dbReference type="ARBA" id="ARBA00004196"/>
    </source>
</evidence>
<dbReference type="PANTHER" id="PTHR42852">
    <property type="entry name" value="THIOL:DISULFIDE INTERCHANGE PROTEIN DSBE"/>
    <property type="match status" value="1"/>
</dbReference>
<dbReference type="PANTHER" id="PTHR42852:SF6">
    <property type="entry name" value="THIOL:DISULFIDE INTERCHANGE PROTEIN DSBE"/>
    <property type="match status" value="1"/>
</dbReference>
<sequence length="202" mass="21134">MIRKRQAGRMLSAAAAALATVLLVAGCSEDPLAEQYKEGSSKGYIAGDGSVMEIAESDRGEPVEFAGTTESGDEISSSDLVGDVVVVNFWYASCAPCRAEAPILDEVYQSFGDDGVAFVGVNLRDQPGTAESFNKTYDIGYSSIIDVNTGSVKLAFADTVPPNSVPTTIVLDKKGRVSARILGAVPDTSILSTLVEDAVAEK</sequence>
<keyword evidence="4" id="KW-1015">Disulfide bond</keyword>
<dbReference type="EMBL" id="CP061169">
    <property type="protein sequence ID" value="QPZ38820.1"/>
    <property type="molecule type" value="Genomic_DNA"/>
</dbReference>